<feature type="domain" description="HAMP" evidence="2">
    <location>
        <begin position="605"/>
        <end position="659"/>
    </location>
</feature>
<dbReference type="Proteomes" id="UP000471031">
    <property type="component" value="Unassembled WGS sequence"/>
</dbReference>
<dbReference type="AlphaFoldDB" id="A0A845LIA7"/>
<gene>
    <name evidence="3" type="ORF">GTO89_14790</name>
</gene>
<comment type="caution">
    <text evidence="3">The sequence shown here is derived from an EMBL/GenBank/DDBJ whole genome shotgun (WGS) entry which is preliminary data.</text>
</comment>
<evidence type="ECO:0000313" key="4">
    <source>
        <dbReference type="Proteomes" id="UP000471031"/>
    </source>
</evidence>
<feature type="transmembrane region" description="Helical" evidence="1">
    <location>
        <begin position="369"/>
        <end position="391"/>
    </location>
</feature>
<reference evidence="3 4" key="1">
    <citation type="submission" date="2020-01" db="EMBL/GenBank/DDBJ databases">
        <title>Whole genome sequence of Heliobacterium gestii DSM 11169.</title>
        <authorList>
            <person name="Kyndt J.A."/>
            <person name="Meyer T.E."/>
        </authorList>
    </citation>
    <scope>NUCLEOTIDE SEQUENCE [LARGE SCALE GENOMIC DNA]</scope>
    <source>
        <strain evidence="3 4">DSM 11169</strain>
    </source>
</reference>
<dbReference type="SUPFAM" id="SSF63829">
    <property type="entry name" value="Calcium-dependent phosphotriesterase"/>
    <property type="match status" value="1"/>
</dbReference>
<name>A0A845LIA7_HELGE</name>
<feature type="transmembrane region" description="Helical" evidence="1">
    <location>
        <begin position="403"/>
        <end position="421"/>
    </location>
</feature>
<dbReference type="GO" id="GO:0007165">
    <property type="term" value="P:signal transduction"/>
    <property type="evidence" value="ECO:0007669"/>
    <property type="project" value="InterPro"/>
</dbReference>
<dbReference type="InterPro" id="IPR003660">
    <property type="entry name" value="HAMP_dom"/>
</dbReference>
<dbReference type="EMBL" id="WXEX01000014">
    <property type="protein sequence ID" value="MZP44299.1"/>
    <property type="molecule type" value="Genomic_DNA"/>
</dbReference>
<dbReference type="Gene3D" id="3.30.70.1230">
    <property type="entry name" value="Nucleotide cyclase"/>
    <property type="match status" value="1"/>
</dbReference>
<dbReference type="GO" id="GO:0016020">
    <property type="term" value="C:membrane"/>
    <property type="evidence" value="ECO:0007669"/>
    <property type="project" value="InterPro"/>
</dbReference>
<proteinExistence type="predicted"/>
<dbReference type="Pfam" id="PF00672">
    <property type="entry name" value="HAMP"/>
    <property type="match status" value="1"/>
</dbReference>
<evidence type="ECO:0000256" key="1">
    <source>
        <dbReference type="SAM" id="Phobius"/>
    </source>
</evidence>
<dbReference type="PROSITE" id="PS50885">
    <property type="entry name" value="HAMP"/>
    <property type="match status" value="1"/>
</dbReference>
<dbReference type="Gene3D" id="6.10.340.10">
    <property type="match status" value="1"/>
</dbReference>
<keyword evidence="4" id="KW-1185">Reference proteome</keyword>
<accession>A0A845LIA7</accession>
<dbReference type="SMART" id="SM00304">
    <property type="entry name" value="HAMP"/>
    <property type="match status" value="1"/>
</dbReference>
<dbReference type="RefSeq" id="WP_161262863.1">
    <property type="nucleotide sequence ID" value="NZ_JAFBDC010000014.1"/>
</dbReference>
<organism evidence="3 4">
    <name type="scientific">Heliomicrobium gestii</name>
    <name type="common">Heliobacterium gestii</name>
    <dbReference type="NCBI Taxonomy" id="2699"/>
    <lineage>
        <taxon>Bacteria</taxon>
        <taxon>Bacillati</taxon>
        <taxon>Bacillota</taxon>
        <taxon>Clostridia</taxon>
        <taxon>Eubacteriales</taxon>
        <taxon>Heliobacteriaceae</taxon>
        <taxon>Heliomicrobium</taxon>
    </lineage>
</organism>
<protein>
    <submittedName>
        <fullName evidence="3">HAMP domain-containing protein</fullName>
    </submittedName>
</protein>
<dbReference type="InterPro" id="IPR029787">
    <property type="entry name" value="Nucleotide_cyclase"/>
</dbReference>
<keyword evidence="1" id="KW-0472">Membrane</keyword>
<evidence type="ECO:0000313" key="3">
    <source>
        <dbReference type="EMBL" id="MZP44299.1"/>
    </source>
</evidence>
<keyword evidence="1" id="KW-1133">Transmembrane helix</keyword>
<evidence type="ECO:0000259" key="2">
    <source>
        <dbReference type="PROSITE" id="PS50885"/>
    </source>
</evidence>
<dbReference type="CDD" id="cd06225">
    <property type="entry name" value="HAMP"/>
    <property type="match status" value="1"/>
</dbReference>
<dbReference type="OrthoDB" id="337251at2"/>
<sequence length="990" mass="111280">MKKTTVIFIILLLSLSIAGIMTFRLTMSTFGGFFEDSPMLANLFAVASSDPDKGIYVIDSGKRGLKKVDREGRYDNLILDSSDELFSLTDKKEQYNNYIINDLDVDSEGNLYILRSYLNMGDLVVQKEQIWKYRPDDWKAPTLVHEQKYEDNQALIRSGKITSLTCRQDGLYFFFVDNQEVTLKRIGTDNRVNPLFTFPIPDGRSIHEITGYMPGWIYYTTELGELYRVDSRGESQTVPAELTSNTKKRSAIPQFLHLRNDADGNGFLYYIMPNENALYRISISHPEQRQVVFSGAMLPSPPPEGAWLINDYAVTDHEIIVATNDKPNNKTSRSDSSEDKLYLIDGQGSVKMISTFNPAAKEWVDQGTVLLLCMVVILMMAYTTYFAYLHILNRRLNIMIKQSLVSVVVFAIVVVGVGIVMRGQLEKYNPNITEEMKMLAQSGARFIEGDALQRIEQSRDCKGADYLKIQKSLHDLTIDEQIGYFSSLYQFAGGKLYPVIVGNDPDISLFQPVMALLGDGQYPASMKKCAQGSPIETATVQSDLGRWGAAFAPVKNSQGQVVGVFEVGRQSHGFEMKREAMISSIRENVFTSMTALFVAFMMVTLLLQRRIRQLRDSVHALEASHGTVATEVSVTSTDELGDLGRQFNHMARQIQMTIQHVTALKEAYSRFFPEHYLKALNKEITELKLGDNRELDQTVIMVSNLRRFQEQIKGKSSDYIFQYANLFFMQVGEVIQQQGGVICEYLESGVFVLFEGDVDGALDAAIEMVQRVRAGNRDAASLIAVASDEASDVDRNGVSPLENRNPAMNMKAGIALHYGQVKLGIMGTVTEGEKERDKKAERLEGNILSPDVTLSMLMDKLAEVIDVSILTTAAFIGELKNPDQYQFRSIGKLRFRGWERAVEMVDVYDSDSEYQKRRKGASQNMFNDAIRCYQNGGFAVARQGFLEVIRQNPEDKVAQLYFFQCDRYIAAGGVSDDWDGALNVTEAENG</sequence>
<dbReference type="SUPFAM" id="SSF55073">
    <property type="entry name" value="Nucleotide cyclase"/>
    <property type="match status" value="1"/>
</dbReference>
<keyword evidence="1" id="KW-0812">Transmembrane</keyword>